<evidence type="ECO:0000256" key="6">
    <source>
        <dbReference type="ARBA" id="ARBA00022833"/>
    </source>
</evidence>
<feature type="domain" description="Calx-beta" evidence="12">
    <location>
        <begin position="723"/>
        <end position="824"/>
    </location>
</feature>
<proteinExistence type="predicted"/>
<dbReference type="GO" id="GO:0016020">
    <property type="term" value="C:membrane"/>
    <property type="evidence" value="ECO:0007669"/>
    <property type="project" value="InterPro"/>
</dbReference>
<evidence type="ECO:0000256" key="8">
    <source>
        <dbReference type="ARBA" id="ARBA00023049"/>
    </source>
</evidence>
<dbReference type="GO" id="GO:0006508">
    <property type="term" value="P:proteolysis"/>
    <property type="evidence" value="ECO:0007669"/>
    <property type="project" value="UniProtKB-KW"/>
</dbReference>
<protein>
    <submittedName>
        <fullName evidence="14">M4 family metallopeptidase</fullName>
    </submittedName>
</protein>
<keyword evidence="3 9" id="KW-0732">Signal</keyword>
<dbReference type="InterPro" id="IPR050728">
    <property type="entry name" value="Zinc_Metalloprotease_M4"/>
</dbReference>
<dbReference type="AlphaFoldDB" id="A0A9X1VQQ5"/>
<reference evidence="14" key="1">
    <citation type="submission" date="2022-02" db="EMBL/GenBank/DDBJ databases">
        <title>Polaribacter sp. MSW13, isolated from seawater.</title>
        <authorList>
            <person name="Kristyanto S."/>
            <person name="Jung J."/>
            <person name="Jeon C.O."/>
        </authorList>
    </citation>
    <scope>NUCLEOTIDE SEQUENCE</scope>
    <source>
        <strain evidence="14">MSW13</strain>
    </source>
</reference>
<dbReference type="Pfam" id="PF02868">
    <property type="entry name" value="Peptidase_M4_C"/>
    <property type="match status" value="1"/>
</dbReference>
<dbReference type="EMBL" id="JAKQYM010000010">
    <property type="protein sequence ID" value="MCI2230108.1"/>
    <property type="molecule type" value="Genomic_DNA"/>
</dbReference>
<accession>A0A9X1VQQ5</accession>
<evidence type="ECO:0000259" key="11">
    <source>
        <dbReference type="Pfam" id="PF02868"/>
    </source>
</evidence>
<dbReference type="CDD" id="cd09597">
    <property type="entry name" value="M4_TLP"/>
    <property type="match status" value="1"/>
</dbReference>
<dbReference type="InterPro" id="IPR027268">
    <property type="entry name" value="Peptidase_M4/M1_CTD_sf"/>
</dbReference>
<keyword evidence="6" id="KW-0862">Zinc</keyword>
<evidence type="ECO:0000256" key="5">
    <source>
        <dbReference type="ARBA" id="ARBA00022801"/>
    </source>
</evidence>
<feature type="signal peptide" evidence="9">
    <location>
        <begin position="1"/>
        <end position="19"/>
    </location>
</feature>
<evidence type="ECO:0000259" key="10">
    <source>
        <dbReference type="Pfam" id="PF01447"/>
    </source>
</evidence>
<keyword evidence="7" id="KW-0106">Calcium</keyword>
<evidence type="ECO:0000256" key="1">
    <source>
        <dbReference type="ARBA" id="ARBA00022670"/>
    </source>
</evidence>
<dbReference type="PANTHER" id="PTHR33794">
    <property type="entry name" value="BACILLOLYSIN"/>
    <property type="match status" value="1"/>
</dbReference>
<dbReference type="SUPFAM" id="SSF141072">
    <property type="entry name" value="CalX-like"/>
    <property type="match status" value="1"/>
</dbReference>
<evidence type="ECO:0000313" key="15">
    <source>
        <dbReference type="Proteomes" id="UP001139369"/>
    </source>
</evidence>
<evidence type="ECO:0000259" key="12">
    <source>
        <dbReference type="Pfam" id="PF03160"/>
    </source>
</evidence>
<keyword evidence="5" id="KW-0378">Hydrolase</keyword>
<dbReference type="Proteomes" id="UP001139369">
    <property type="component" value="Unassembled WGS sequence"/>
</dbReference>
<keyword evidence="2" id="KW-0479">Metal-binding</keyword>
<feature type="domain" description="Peptidase M4 C-terminal" evidence="11">
    <location>
        <begin position="495"/>
        <end position="698"/>
    </location>
</feature>
<feature type="chain" id="PRO_5040946156" evidence="9">
    <location>
        <begin position="20"/>
        <end position="1246"/>
    </location>
</feature>
<evidence type="ECO:0000259" key="13">
    <source>
        <dbReference type="Pfam" id="PF18962"/>
    </source>
</evidence>
<keyword evidence="8" id="KW-0482">Metalloprotease</keyword>
<dbReference type="GO" id="GO:0007154">
    <property type="term" value="P:cell communication"/>
    <property type="evidence" value="ECO:0007669"/>
    <property type="project" value="InterPro"/>
</dbReference>
<dbReference type="InterPro" id="IPR026444">
    <property type="entry name" value="Secre_tail"/>
</dbReference>
<evidence type="ECO:0000256" key="3">
    <source>
        <dbReference type="ARBA" id="ARBA00022729"/>
    </source>
</evidence>
<dbReference type="Gene3D" id="3.10.170.10">
    <property type="match status" value="1"/>
</dbReference>
<keyword evidence="1" id="KW-0645">Protease</keyword>
<dbReference type="PANTHER" id="PTHR33794:SF1">
    <property type="entry name" value="BACILLOLYSIN"/>
    <property type="match status" value="1"/>
</dbReference>
<sequence length="1246" mass="136079">MKQILHFCFFVLFSGTLLAQKTNHQNFEKLLKTNQKIESYFLNKERQTPSTIKLKSNSDLTTNKLPEFIKNALQINNDAFQLYLSDKTKSKNGSEIITYSATYKGIEIAHAKYKAYVKNDKVKFISLEHYFIDRSMNKAASISKNQARELAKNFVGADKYVWEAINEQMAKTTDANLLNKLQASYDESFPKGELVYVDDYTTPESDLKLAYKFNIYALEPVSRGNIFIDAQNGKTILADAIIKHAREVNEKRDEARNALANIPYRSEISSSASVTASGDTRFAGNRNFQATETTIERVLLGDITAYSLDGTIDLSPYGIVDDPLTADVDESLVLNETRSYRGVGGLPININGLPTYSIYDGYSDPLELQLSSEVGDNNWTAEEHYRNDFSTPYPLHNEKNNDDIALDAHWGAEIVLRYWADVHGRSSHDNKGTKIINYVHYGDAYDNAFWNGTAMTYGDGSYQGGTNLSGGSFLPLTSLDVCGHEIGHGICSATSDLVYAGESGAMNEGFSDIWAAAVENYVLTKIDNTLPYDPWGVGEQIDESDGGIAPGEAGSAALRWMDDPNAAGSPSFYGGEDWTATDGCVATLVNDQCGVHTNSGVLNKWFYLLVTGSGQPLSPGANKIAADPAIQDRGAGLPYSVSGLGFDLAEQITFKAEVLLTPNALFSEMRNATILIAETEYTAYEVEQVMNAWYAVGVGEQYVAPDPNILLYESTTSMVNEKTATTGCNEFNTITVSITAASVTTAQTATFTFDDSTATLGEDFDVSPSSLTFDVSATPVTKEVTITVYNDGIIEGNETIQMNFLNGPNPEDVRKQTITILDDDYVPSIGAGTIELLSESFDDSDAPTGWIVDSAFDVNKWYFNGTAFVGPSFIETPTPIYNGTAISSVDLISKVVDARGISNVTVSFDWTAGGENDGSTILDWGEFMYTLDGSTYESVQKFSTEGLPLIGVGIPDSGTFNLAIPALDNKSFTLIWRWYNDDLIQSLYSFSVDNVLVSGNAAPVESDIADSDNETVNTGNQVYFISNQDGEVLGLIENATEDLGCVTLSILENGSSSNFSNIAGSHSGKVFKIEADGENAATATYDITLYFTDAELSDFSDPSSLQIIRVDGSSIDDATDSTVNYNISGSLLETNASQSYHSFKGTFTGFNSFALYQPSTLSKDNFETSEFMIFPNFVKSGDDINIQNSKTSINKIRIYSVLGALVKEQTVDGDLSTKVLTDSLTTGMYYLVINNNKNHSYKIIVY</sequence>
<dbReference type="GO" id="GO:0004222">
    <property type="term" value="F:metalloendopeptidase activity"/>
    <property type="evidence" value="ECO:0007669"/>
    <property type="project" value="InterPro"/>
</dbReference>
<dbReference type="Pfam" id="PF01447">
    <property type="entry name" value="Peptidase_M4"/>
    <property type="match status" value="1"/>
</dbReference>
<dbReference type="InterPro" id="IPR003644">
    <property type="entry name" value="Calx_beta"/>
</dbReference>
<evidence type="ECO:0000256" key="2">
    <source>
        <dbReference type="ARBA" id="ARBA00022723"/>
    </source>
</evidence>
<dbReference type="GO" id="GO:0046872">
    <property type="term" value="F:metal ion binding"/>
    <property type="evidence" value="ECO:0007669"/>
    <property type="project" value="UniProtKB-KW"/>
</dbReference>
<dbReference type="Pfam" id="PF03160">
    <property type="entry name" value="Calx-beta"/>
    <property type="match status" value="1"/>
</dbReference>
<name>A0A9X1VQQ5_9FLAO</name>
<dbReference type="Gene3D" id="1.10.390.10">
    <property type="entry name" value="Neutral Protease Domain 2"/>
    <property type="match status" value="1"/>
</dbReference>
<evidence type="ECO:0000313" key="14">
    <source>
        <dbReference type="EMBL" id="MCI2230108.1"/>
    </source>
</evidence>
<dbReference type="SUPFAM" id="SSF55486">
    <property type="entry name" value="Metalloproteases ('zincins'), catalytic domain"/>
    <property type="match status" value="1"/>
</dbReference>
<dbReference type="Gene3D" id="2.60.40.2030">
    <property type="match status" value="1"/>
</dbReference>
<evidence type="ECO:0000256" key="4">
    <source>
        <dbReference type="ARBA" id="ARBA00022737"/>
    </source>
</evidence>
<comment type="caution">
    <text evidence="14">The sequence shown here is derived from an EMBL/GenBank/DDBJ whole genome shotgun (WGS) entry which is preliminary data.</text>
</comment>
<dbReference type="InterPro" id="IPR013856">
    <property type="entry name" value="Peptidase_M4_domain"/>
</dbReference>
<dbReference type="InterPro" id="IPR038081">
    <property type="entry name" value="CalX-like_sf"/>
</dbReference>
<keyword evidence="15" id="KW-1185">Reference proteome</keyword>
<dbReference type="Pfam" id="PF18962">
    <property type="entry name" value="Por_Secre_tail"/>
    <property type="match status" value="1"/>
</dbReference>
<dbReference type="InterPro" id="IPR001570">
    <property type="entry name" value="Peptidase_M4_C_domain"/>
</dbReference>
<feature type="domain" description="Peptidase M4" evidence="10">
    <location>
        <begin position="397"/>
        <end position="491"/>
    </location>
</feature>
<dbReference type="NCBIfam" id="TIGR04183">
    <property type="entry name" value="Por_Secre_tail"/>
    <property type="match status" value="1"/>
</dbReference>
<feature type="domain" description="Secretion system C-terminal sorting" evidence="13">
    <location>
        <begin position="1173"/>
        <end position="1245"/>
    </location>
</feature>
<dbReference type="RefSeq" id="WP_242179216.1">
    <property type="nucleotide sequence ID" value="NZ_JAKQYM010000010.1"/>
</dbReference>
<evidence type="ECO:0000256" key="7">
    <source>
        <dbReference type="ARBA" id="ARBA00022837"/>
    </source>
</evidence>
<organism evidence="14 15">
    <name type="scientific">Polaribacter marinus</name>
    <dbReference type="NCBI Taxonomy" id="2916838"/>
    <lineage>
        <taxon>Bacteria</taxon>
        <taxon>Pseudomonadati</taxon>
        <taxon>Bacteroidota</taxon>
        <taxon>Flavobacteriia</taxon>
        <taxon>Flavobacteriales</taxon>
        <taxon>Flavobacteriaceae</taxon>
    </lineage>
</organism>
<keyword evidence="4" id="KW-0677">Repeat</keyword>
<evidence type="ECO:0000256" key="9">
    <source>
        <dbReference type="SAM" id="SignalP"/>
    </source>
</evidence>
<gene>
    <name evidence="14" type="ORF">MC378_13095</name>
</gene>